<dbReference type="InterPro" id="IPR018120">
    <property type="entry name" value="Glyco_hydro_1_AS"/>
</dbReference>
<dbReference type="PANTHER" id="PTHR10353">
    <property type="entry name" value="GLYCOSYL HYDROLASE"/>
    <property type="match status" value="1"/>
</dbReference>
<evidence type="ECO:0000256" key="3">
    <source>
        <dbReference type="ARBA" id="ARBA00023295"/>
    </source>
</evidence>
<sequence>MTELKPFPQGFLWGGATAANQCEGAYNVDGRGLANVDVVPIGEDRFPIIAGKKKMFDFEEGYFYPAKDSIDMYHHFKEDIALFGQMGFKTYRLSIAWTRIFPQGDELEPNEAGLQFYEDLFKECHKYGIEPLVTITHFDCPMHLIEEYGGWRNRKMLEFYERLCRTLFTRFKGLVKYWLTFNEINMILHAPFMGAGLYFEEGENEEEVKYQSAHHELVASAIATKLAHEIDPENQVGCMLAAGQYYPNTCNPNDYWKAMQEDRSNYFFIDVQARGEYPNYAKKQFERDGLNIVMTQEDLQLLKENTVDFVSFSYYSSRVASADPKINDETQGNIFASIKNPYLSSSEWGWQIDPLGLRITLNTIWDRYQKPMFIVENGLGAIDKPDENGYVEDDYRIDYLREHIKAMNAAINEDGVQLLGYTTWGCIDLVSAGTGEMKKRYGFIYVDRDNAGNGTLKRSKKNHLTGISKSLLLMEQTCKTYF</sequence>
<proteinExistence type="inferred from homology"/>
<dbReference type="AlphaFoldDB" id="A0A1L7LJ92"/>
<evidence type="ECO:0000313" key="7">
    <source>
        <dbReference type="EMBL" id="BAQ24198.1"/>
    </source>
</evidence>
<protein>
    <submittedName>
        <fullName evidence="7">6-phospho-beta-glucosidase</fullName>
    </submittedName>
</protein>
<organism evidence="7 8">
    <name type="scientific">Streptococcus troglodytae</name>
    <dbReference type="NCBI Taxonomy" id="1111760"/>
    <lineage>
        <taxon>Bacteria</taxon>
        <taxon>Bacillati</taxon>
        <taxon>Bacillota</taxon>
        <taxon>Bacilli</taxon>
        <taxon>Lactobacillales</taxon>
        <taxon>Streptococcaceae</taxon>
        <taxon>Streptococcus</taxon>
    </lineage>
</organism>
<dbReference type="NCBIfam" id="NF007356">
    <property type="entry name" value="PRK09852.1"/>
    <property type="match status" value="1"/>
</dbReference>
<keyword evidence="3 6" id="KW-0326">Glycosidase</keyword>
<accession>A0A1L7LJ92</accession>
<dbReference type="Pfam" id="PF00232">
    <property type="entry name" value="Glyco_hydro_1"/>
    <property type="match status" value="1"/>
</dbReference>
<evidence type="ECO:0000313" key="8">
    <source>
        <dbReference type="Proteomes" id="UP000217758"/>
    </source>
</evidence>
<dbReference type="GO" id="GO:0016052">
    <property type="term" value="P:carbohydrate catabolic process"/>
    <property type="evidence" value="ECO:0007669"/>
    <property type="project" value="TreeGrafter"/>
</dbReference>
<dbReference type="PROSITE" id="PS00572">
    <property type="entry name" value="GLYCOSYL_HYDROL_F1_1"/>
    <property type="match status" value="1"/>
</dbReference>
<evidence type="ECO:0000256" key="2">
    <source>
        <dbReference type="ARBA" id="ARBA00022801"/>
    </source>
</evidence>
<dbReference type="Gene3D" id="3.20.20.80">
    <property type="entry name" value="Glycosidases"/>
    <property type="match status" value="1"/>
</dbReference>
<dbReference type="InterPro" id="IPR001360">
    <property type="entry name" value="Glyco_hydro_1"/>
</dbReference>
<dbReference type="GO" id="GO:0005829">
    <property type="term" value="C:cytosol"/>
    <property type="evidence" value="ECO:0007669"/>
    <property type="project" value="TreeGrafter"/>
</dbReference>
<dbReference type="EMBL" id="AP014612">
    <property type="protein sequence ID" value="BAQ24198.1"/>
    <property type="molecule type" value="Genomic_DNA"/>
</dbReference>
<dbReference type="GO" id="GO:0008422">
    <property type="term" value="F:beta-glucosidase activity"/>
    <property type="evidence" value="ECO:0007669"/>
    <property type="project" value="TreeGrafter"/>
</dbReference>
<keyword evidence="2 6" id="KW-0378">Hydrolase</keyword>
<comment type="similarity">
    <text evidence="1 5">Belongs to the glycosyl hydrolase 1 family.</text>
</comment>
<gene>
    <name evidence="7" type="primary">arb</name>
    <name evidence="7" type="ORF">SRT_09370</name>
</gene>
<evidence type="ECO:0000256" key="4">
    <source>
        <dbReference type="PROSITE-ProRule" id="PRU10055"/>
    </source>
</evidence>
<evidence type="ECO:0000256" key="6">
    <source>
        <dbReference type="RuleBase" id="RU004468"/>
    </source>
</evidence>
<dbReference type="PANTHER" id="PTHR10353:SF296">
    <property type="entry name" value="6-PHOSPHO-BETA-GLUCOSIDASE"/>
    <property type="match status" value="1"/>
</dbReference>
<keyword evidence="8" id="KW-1185">Reference proteome</keyword>
<dbReference type="InterPro" id="IPR017853">
    <property type="entry name" value="GH"/>
</dbReference>
<dbReference type="FunFam" id="3.20.20.80:FF:000004">
    <property type="entry name" value="Beta-glucosidase 6-phospho-beta-glucosidase"/>
    <property type="match status" value="1"/>
</dbReference>
<reference evidence="7 8" key="1">
    <citation type="journal article" date="2016" name="Microbiol. Immunol.">
        <title>Complete genome sequence of Streptococcus troglodytae TKU31 isolated from the oral cavity of a chimpanzee (Pan troglodytes).</title>
        <authorList>
            <person name="Okamoto M."/>
            <person name="Naito M."/>
            <person name="Miyanohara M."/>
            <person name="Imai S."/>
            <person name="Nomura Y."/>
            <person name="Saito W."/>
            <person name="Momoi Y."/>
            <person name="Takada K."/>
            <person name="Miyabe-Nishiwaki T."/>
            <person name="Tomonaga M."/>
            <person name="Hanada N."/>
        </authorList>
    </citation>
    <scope>NUCLEOTIDE SEQUENCE [LARGE SCALE GENOMIC DNA]</scope>
    <source>
        <strain evidence="8">TKU 31</strain>
    </source>
</reference>
<dbReference type="PROSITE" id="PS00653">
    <property type="entry name" value="GLYCOSYL_HYDROL_F1_2"/>
    <property type="match status" value="1"/>
</dbReference>
<evidence type="ECO:0000256" key="5">
    <source>
        <dbReference type="RuleBase" id="RU003690"/>
    </source>
</evidence>
<dbReference type="SUPFAM" id="SSF51445">
    <property type="entry name" value="(Trans)glycosidases"/>
    <property type="match status" value="1"/>
</dbReference>
<dbReference type="NCBIfam" id="NF007158">
    <property type="entry name" value="PRK09593.1"/>
    <property type="match status" value="1"/>
</dbReference>
<name>A0A1L7LJ92_9STRE</name>
<dbReference type="Proteomes" id="UP000217758">
    <property type="component" value="Chromosome"/>
</dbReference>
<dbReference type="KEGG" id="strg:SRT_09370"/>
<dbReference type="InterPro" id="IPR033132">
    <property type="entry name" value="GH_1_N_CS"/>
</dbReference>
<evidence type="ECO:0000256" key="1">
    <source>
        <dbReference type="ARBA" id="ARBA00010838"/>
    </source>
</evidence>
<feature type="active site" description="Nucleophile" evidence="4">
    <location>
        <position position="376"/>
    </location>
</feature>
<dbReference type="PRINTS" id="PR00131">
    <property type="entry name" value="GLHYDRLASE1"/>
</dbReference>